<accession>A0AAD1NV57</accession>
<evidence type="ECO:0000313" key="1">
    <source>
        <dbReference type="EMBL" id="BCY24863.1"/>
    </source>
</evidence>
<evidence type="ECO:0000313" key="2">
    <source>
        <dbReference type="Proteomes" id="UP000825072"/>
    </source>
</evidence>
<proteinExistence type="predicted"/>
<dbReference type="Proteomes" id="UP000825072">
    <property type="component" value="Chromosome 1"/>
</dbReference>
<protein>
    <submittedName>
        <fullName evidence="1">Uncharacterized protein</fullName>
    </submittedName>
</protein>
<reference evidence="1" key="1">
    <citation type="submission" date="2021-06" db="EMBL/GenBank/DDBJ databases">
        <title>Genome sequence of Cutibacterium modestum strain KB17-24694.</title>
        <authorList>
            <person name="Dekio I."/>
            <person name="Asahina A."/>
            <person name="Nishida M."/>
        </authorList>
    </citation>
    <scope>NUCLEOTIDE SEQUENCE</scope>
    <source>
        <strain evidence="1">KB17-24694</strain>
    </source>
</reference>
<name>A0AAD1NV57_9ACTN</name>
<dbReference type="EMBL" id="AP024747">
    <property type="protein sequence ID" value="BCY24863.1"/>
    <property type="molecule type" value="Genomic_DNA"/>
</dbReference>
<sequence>MGLTNEPGWRADVDNLPEVVFPNGAPTSLLWWHRVLDSTLVATLSETVANLRISITWLGWGL</sequence>
<organism evidence="1 2">
    <name type="scientific">Cutibacterium modestum</name>
    <dbReference type="NCBI Taxonomy" id="2559073"/>
    <lineage>
        <taxon>Bacteria</taxon>
        <taxon>Bacillati</taxon>
        <taxon>Actinomycetota</taxon>
        <taxon>Actinomycetes</taxon>
        <taxon>Propionibacteriales</taxon>
        <taxon>Propionibacteriaceae</taxon>
        <taxon>Cutibacterium</taxon>
    </lineage>
</organism>
<gene>
    <name evidence="1" type="ORF">KB1_08530</name>
</gene>
<dbReference type="AlphaFoldDB" id="A0AAD1NV57"/>